<reference evidence="2" key="1">
    <citation type="submission" date="2010-09" db="EMBL/GenBank/DDBJ databases">
        <title>The genome sequence of Geomyces destructans 20631-21.</title>
        <authorList>
            <consortium name="The Broad Institute Genome Sequencing Platform"/>
            <person name="Cuomo C.A."/>
            <person name="Blehert D.S."/>
            <person name="Lorch J.M."/>
            <person name="Young S.K."/>
            <person name="Zeng Q."/>
            <person name="Gargeya S."/>
            <person name="Fitzgerald M."/>
            <person name="Haas B."/>
            <person name="Abouelleil A."/>
            <person name="Alvarado L."/>
            <person name="Arachchi H.M."/>
            <person name="Berlin A."/>
            <person name="Brown A."/>
            <person name="Chapman S.B."/>
            <person name="Chen Z."/>
            <person name="Dunbar C."/>
            <person name="Freedman E."/>
            <person name="Gearin G."/>
            <person name="Gellesch M."/>
            <person name="Goldberg J."/>
            <person name="Griggs A."/>
            <person name="Gujja S."/>
            <person name="Heiman D."/>
            <person name="Howarth C."/>
            <person name="Larson L."/>
            <person name="Lui A."/>
            <person name="MacDonald P.J.P."/>
            <person name="Montmayeur A."/>
            <person name="Murphy C."/>
            <person name="Neiman D."/>
            <person name="Pearson M."/>
            <person name="Priest M."/>
            <person name="Roberts A."/>
            <person name="Saif S."/>
            <person name="Shea T."/>
            <person name="Shenoy N."/>
            <person name="Sisk P."/>
            <person name="Stolte C."/>
            <person name="Sykes S."/>
            <person name="Wortman J."/>
            <person name="Nusbaum C."/>
            <person name="Birren B."/>
        </authorList>
    </citation>
    <scope>NUCLEOTIDE SEQUENCE [LARGE SCALE GENOMIC DNA]</scope>
    <source>
        <strain evidence="2">ATCC MYA-4855 / 20631-21</strain>
    </source>
</reference>
<evidence type="ECO:0000313" key="1">
    <source>
        <dbReference type="EMBL" id="ELR10218.1"/>
    </source>
</evidence>
<proteinExistence type="predicted"/>
<accession>L8GC30</accession>
<dbReference type="AlphaFoldDB" id="L8GC30"/>
<name>L8GC30_PSED2</name>
<dbReference type="EMBL" id="GL574021">
    <property type="protein sequence ID" value="ELR10218.1"/>
    <property type="molecule type" value="Genomic_DNA"/>
</dbReference>
<keyword evidence="2" id="KW-1185">Reference proteome</keyword>
<dbReference type="Proteomes" id="UP000011064">
    <property type="component" value="Unassembled WGS sequence"/>
</dbReference>
<sequence length="90" mass="10099">MATPLEEHPHFQLLHSESYESPTERAWLRWTKQVEKLLGHSLDGNQQRDGYSLDYAHDAFADGVSVTDYVQEVCADKAAIAAKASLIWPG</sequence>
<protein>
    <submittedName>
        <fullName evidence="1">Uncharacterized protein</fullName>
    </submittedName>
</protein>
<dbReference type="VEuPathDB" id="FungiDB:GMDG_08729"/>
<organism evidence="1 2">
    <name type="scientific">Pseudogymnoascus destructans (strain ATCC MYA-4855 / 20631-21)</name>
    <name type="common">Bat white-nose syndrome fungus</name>
    <name type="synonym">Geomyces destructans</name>
    <dbReference type="NCBI Taxonomy" id="658429"/>
    <lineage>
        <taxon>Eukaryota</taxon>
        <taxon>Fungi</taxon>
        <taxon>Dikarya</taxon>
        <taxon>Ascomycota</taxon>
        <taxon>Pezizomycotina</taxon>
        <taxon>Leotiomycetes</taxon>
        <taxon>Thelebolales</taxon>
        <taxon>Thelebolaceae</taxon>
        <taxon>Pseudogymnoascus</taxon>
    </lineage>
</organism>
<gene>
    <name evidence="1" type="ORF">GMDG_08729</name>
</gene>
<evidence type="ECO:0000313" key="2">
    <source>
        <dbReference type="Proteomes" id="UP000011064"/>
    </source>
</evidence>
<dbReference type="InParanoid" id="L8GC30"/>
<dbReference type="HOGENOM" id="CLU_2441807_0_0_1"/>